<dbReference type="EMBL" id="BQNB010020668">
    <property type="protein sequence ID" value="GJT98367.1"/>
    <property type="molecule type" value="Genomic_DNA"/>
</dbReference>
<evidence type="ECO:0000313" key="3">
    <source>
        <dbReference type="Proteomes" id="UP001151760"/>
    </source>
</evidence>
<reference evidence="2" key="2">
    <citation type="submission" date="2022-01" db="EMBL/GenBank/DDBJ databases">
        <authorList>
            <person name="Yamashiro T."/>
            <person name="Shiraishi A."/>
            <person name="Satake H."/>
            <person name="Nakayama K."/>
        </authorList>
    </citation>
    <scope>NUCLEOTIDE SEQUENCE</scope>
</reference>
<dbReference type="Proteomes" id="UP001151760">
    <property type="component" value="Unassembled WGS sequence"/>
</dbReference>
<feature type="compositionally biased region" description="Basic and acidic residues" evidence="1">
    <location>
        <begin position="229"/>
        <end position="238"/>
    </location>
</feature>
<sequence length="320" mass="36618">MTRSTVKRLTKPLDEPEREFRRLRKAAMRSHQNESLAIAERNLFDDEASSSNNTRAKLPMPPKTLHKHSCPNSSGFQNPIIFPTKQTGRVVDLRDIWLIQSTCTLQGLRNEDPLRHVKHYLSIVNNIQADGATRDTSRLRFFHFSLKGKAAEWLARIPLLKSRRGICSCHDSLTISFRGRLKRACNQISFLETPTREVGLKNPYLICDYCEGSYEANECEQNNPSEQGNSKRKEKGEDGPEWIVRSKFEDELANFMLEKKSHAKGIGDMLVQHRKELREQYSQILLVINKSETPEPKTPTFAITTRSGISTQDPPFLTPP</sequence>
<keyword evidence="3" id="KW-1185">Reference proteome</keyword>
<accession>A0ABQ5IG34</accession>
<reference evidence="2" key="1">
    <citation type="journal article" date="2022" name="Int. J. Mol. Sci.">
        <title>Draft Genome of Tanacetum Coccineum: Genomic Comparison of Closely Related Tanacetum-Family Plants.</title>
        <authorList>
            <person name="Yamashiro T."/>
            <person name="Shiraishi A."/>
            <person name="Nakayama K."/>
            <person name="Satake H."/>
        </authorList>
    </citation>
    <scope>NUCLEOTIDE SEQUENCE</scope>
</reference>
<evidence type="ECO:0000313" key="2">
    <source>
        <dbReference type="EMBL" id="GJT98367.1"/>
    </source>
</evidence>
<organism evidence="2 3">
    <name type="scientific">Tanacetum coccineum</name>
    <dbReference type="NCBI Taxonomy" id="301880"/>
    <lineage>
        <taxon>Eukaryota</taxon>
        <taxon>Viridiplantae</taxon>
        <taxon>Streptophyta</taxon>
        <taxon>Embryophyta</taxon>
        <taxon>Tracheophyta</taxon>
        <taxon>Spermatophyta</taxon>
        <taxon>Magnoliopsida</taxon>
        <taxon>eudicotyledons</taxon>
        <taxon>Gunneridae</taxon>
        <taxon>Pentapetalae</taxon>
        <taxon>asterids</taxon>
        <taxon>campanulids</taxon>
        <taxon>Asterales</taxon>
        <taxon>Asteraceae</taxon>
        <taxon>Asteroideae</taxon>
        <taxon>Anthemideae</taxon>
        <taxon>Anthemidinae</taxon>
        <taxon>Tanacetum</taxon>
    </lineage>
</organism>
<feature type="region of interest" description="Disordered" evidence="1">
    <location>
        <begin position="218"/>
        <end position="238"/>
    </location>
</feature>
<feature type="region of interest" description="Disordered" evidence="1">
    <location>
        <begin position="47"/>
        <end position="70"/>
    </location>
</feature>
<feature type="region of interest" description="Disordered" evidence="1">
    <location>
        <begin position="295"/>
        <end position="320"/>
    </location>
</feature>
<name>A0ABQ5IG34_9ASTR</name>
<proteinExistence type="predicted"/>
<gene>
    <name evidence="2" type="ORF">Tco_1093885</name>
</gene>
<feature type="compositionally biased region" description="Polar residues" evidence="1">
    <location>
        <begin position="301"/>
        <end position="313"/>
    </location>
</feature>
<evidence type="ECO:0008006" key="4">
    <source>
        <dbReference type="Google" id="ProtNLM"/>
    </source>
</evidence>
<protein>
    <recommendedName>
        <fullName evidence="4">Retrotransposon gag domain-containing protein</fullName>
    </recommendedName>
</protein>
<evidence type="ECO:0000256" key="1">
    <source>
        <dbReference type="SAM" id="MobiDB-lite"/>
    </source>
</evidence>
<feature type="compositionally biased region" description="Polar residues" evidence="1">
    <location>
        <begin position="219"/>
        <end position="228"/>
    </location>
</feature>
<comment type="caution">
    <text evidence="2">The sequence shown here is derived from an EMBL/GenBank/DDBJ whole genome shotgun (WGS) entry which is preliminary data.</text>
</comment>